<dbReference type="PANTHER" id="PTHR21041">
    <property type="entry name" value="DENDRITIC CELL-SPECIFIC TRANSMEMBRANE PROTEIN"/>
    <property type="match status" value="1"/>
</dbReference>
<dbReference type="EMBL" id="CAJHNJ030000034">
    <property type="protein sequence ID" value="CAG9127345.1"/>
    <property type="molecule type" value="Genomic_DNA"/>
</dbReference>
<feature type="transmembrane region" description="Helical" evidence="5">
    <location>
        <begin position="367"/>
        <end position="390"/>
    </location>
</feature>
<feature type="domain" description="Dendritic cell-specific transmembrane protein-like" evidence="6">
    <location>
        <begin position="400"/>
        <end position="505"/>
    </location>
</feature>
<dbReference type="InterPro" id="IPR012858">
    <property type="entry name" value="DC_STAMP-like"/>
</dbReference>
<dbReference type="Proteomes" id="UP000653454">
    <property type="component" value="Unassembled WGS sequence"/>
</dbReference>
<evidence type="ECO:0000313" key="8">
    <source>
        <dbReference type="Proteomes" id="UP000653454"/>
    </source>
</evidence>
<feature type="transmembrane region" description="Helical" evidence="5">
    <location>
        <begin position="39"/>
        <end position="56"/>
    </location>
</feature>
<gene>
    <name evidence="7" type="ORF">PLXY2_LOCUS8871</name>
</gene>
<keyword evidence="3 5" id="KW-1133">Transmembrane helix</keyword>
<comment type="caution">
    <text evidence="7">The sequence shown here is derived from an EMBL/GenBank/DDBJ whole genome shotgun (WGS) entry which is preliminary data.</text>
</comment>
<dbReference type="AlphaFoldDB" id="A0A8S4FKJ8"/>
<evidence type="ECO:0000256" key="1">
    <source>
        <dbReference type="ARBA" id="ARBA00004141"/>
    </source>
</evidence>
<accession>A0A8S4FKJ8</accession>
<proteinExistence type="predicted"/>
<dbReference type="PANTHER" id="PTHR21041:SF17">
    <property type="entry name" value="E3 UBIQUITIN-PROTEIN LIGASE DCST1"/>
    <property type="match status" value="1"/>
</dbReference>
<evidence type="ECO:0000259" key="6">
    <source>
        <dbReference type="Pfam" id="PF07782"/>
    </source>
</evidence>
<evidence type="ECO:0000256" key="5">
    <source>
        <dbReference type="SAM" id="Phobius"/>
    </source>
</evidence>
<comment type="subcellular location">
    <subcellularLocation>
        <location evidence="1">Membrane</location>
        <topology evidence="1">Multi-pass membrane protein</topology>
    </subcellularLocation>
</comment>
<evidence type="ECO:0000256" key="3">
    <source>
        <dbReference type="ARBA" id="ARBA00022989"/>
    </source>
</evidence>
<dbReference type="Pfam" id="PF07782">
    <property type="entry name" value="DC_STAMP"/>
    <property type="match status" value="1"/>
</dbReference>
<evidence type="ECO:0000256" key="4">
    <source>
        <dbReference type="ARBA" id="ARBA00023136"/>
    </source>
</evidence>
<feature type="transmembrane region" description="Helical" evidence="5">
    <location>
        <begin position="6"/>
        <end position="27"/>
    </location>
</feature>
<dbReference type="GO" id="GO:0016020">
    <property type="term" value="C:membrane"/>
    <property type="evidence" value="ECO:0007669"/>
    <property type="project" value="UniProtKB-SubCell"/>
</dbReference>
<name>A0A8S4FKJ8_PLUXY</name>
<organism evidence="7 8">
    <name type="scientific">Plutella xylostella</name>
    <name type="common">Diamondback moth</name>
    <name type="synonym">Plutella maculipennis</name>
    <dbReference type="NCBI Taxonomy" id="51655"/>
    <lineage>
        <taxon>Eukaryota</taxon>
        <taxon>Metazoa</taxon>
        <taxon>Ecdysozoa</taxon>
        <taxon>Arthropoda</taxon>
        <taxon>Hexapoda</taxon>
        <taxon>Insecta</taxon>
        <taxon>Pterygota</taxon>
        <taxon>Neoptera</taxon>
        <taxon>Endopterygota</taxon>
        <taxon>Lepidoptera</taxon>
        <taxon>Glossata</taxon>
        <taxon>Ditrysia</taxon>
        <taxon>Yponomeutoidea</taxon>
        <taxon>Plutellidae</taxon>
        <taxon>Plutella</taxon>
    </lineage>
</organism>
<sequence>MFTFERLGAVLTKALHIFCPLIHAAIFSAPDEVRPLKTALGFLGGVGLGQLYYHLFLEEIPFPCHIGVWLGLAISFLLGVGIALSVQLRCVSLLLLPAGCGKAGRGVLKAVILSYVISGPITNLGLNAREVVRVFACSNELLHNLSMTKYELMRRPLADALRGLDQEIGSVKDTLRSVRDVFAPISFEMENSDEVEAIRRSLSSLQLNLSQIPPAIDEKYKLKGDETESERYQKMFEKKMEYRCQNQLAKSAQLCNSLFSSALQRCTEALPEALRVVCGPLRAAYHCDLLWLLGARPCDSHGQIDPGLGEGYEYLKKSKDYLTGDFRDVRLQYKVAAVHELNDVQDAKETGLRVIHAFEEKHNIMRIIYVVLNVCLALLCLRIVSAAITYHEMYLTSIEYDNLYVTGYFKKIDRRRAERRKHSLLPLKKMERSRYIDIHSLKYISIERQKLVNRMLKVMLEMITATTFVMLDRLFYEALAVVRAHAERGAAEQGDHDLEINRVQSGAAR</sequence>
<dbReference type="InterPro" id="IPR051856">
    <property type="entry name" value="CSR-E3_Ligase_Protein"/>
</dbReference>
<reference evidence="7" key="1">
    <citation type="submission" date="2020-11" db="EMBL/GenBank/DDBJ databases">
        <authorList>
            <person name="Whiteford S."/>
        </authorList>
    </citation>
    <scope>NUCLEOTIDE SEQUENCE</scope>
</reference>
<keyword evidence="4 5" id="KW-0472">Membrane</keyword>
<evidence type="ECO:0000256" key="2">
    <source>
        <dbReference type="ARBA" id="ARBA00022692"/>
    </source>
</evidence>
<feature type="transmembrane region" description="Helical" evidence="5">
    <location>
        <begin position="68"/>
        <end position="86"/>
    </location>
</feature>
<keyword evidence="8" id="KW-1185">Reference proteome</keyword>
<protein>
    <submittedName>
        <fullName evidence="7">(diamondback moth) hypothetical protein</fullName>
    </submittedName>
</protein>
<evidence type="ECO:0000313" key="7">
    <source>
        <dbReference type="EMBL" id="CAG9127345.1"/>
    </source>
</evidence>
<keyword evidence="2 5" id="KW-0812">Transmembrane</keyword>